<dbReference type="Proteomes" id="UP000223976">
    <property type="component" value="Segment"/>
</dbReference>
<evidence type="ECO:0000313" key="1">
    <source>
        <dbReference type="EMBL" id="AMR59796.1"/>
    </source>
</evidence>
<proteinExistence type="predicted"/>
<accession>A0A142IIK8</accession>
<dbReference type="Gene3D" id="2.60.40.10">
    <property type="entry name" value="Immunoglobulins"/>
    <property type="match status" value="1"/>
</dbReference>
<dbReference type="EMBL" id="KU726251">
    <property type="protein sequence ID" value="AMR59796.1"/>
    <property type="molecule type" value="Genomic_DNA"/>
</dbReference>
<sequence length="332" mass="36903">MSFTLRWKNPNVIPTVVKIYRDVKDITPSALPEPIATLSNGETEWRDTTATPGATYYYLLTVSANGKTVASSSQKYTVEVKRGIGPMTILNGNDRLGFMGEVPYDEQWLPSQMPPAFLAMFPNLLTDRVALYKFTRNGKIYYMLSNTSQFPNTPVDWASLYQAGLVYGTGDAGPENGHGTLPATPQDAKIVHKGDTYIMRLPRGLTMSSEPPAYPFVADYNGKTHDEIASLTNPCEYNDLLYTMVNEVPWKQRWANWATNSYTFLGQGTLGTLAAYFGGGVLCMEHDTAEDRVLHRGIFNNAGGTPVSAIQRINYLSPTTKGRYYPIFELVE</sequence>
<protein>
    <submittedName>
        <fullName evidence="1">Putative virion structural protein</fullName>
    </submittedName>
</protein>
<reference evidence="1 2" key="1">
    <citation type="submission" date="2016-02" db="EMBL/GenBank/DDBJ databases">
        <title>Complete genome sequence of a polyvalent bacteriophage, SEGD1, simultaneously inhibiting both Salmonella enterica and Escherichia coli O157:H7.</title>
        <authorList>
            <person name="Fan J."/>
            <person name="Ma J."/>
        </authorList>
    </citation>
    <scope>NUCLEOTIDE SEQUENCE [LARGE SCALE GENOMIC DNA]</scope>
</reference>
<organism evidence="1 2">
    <name type="scientific">Enterobacteria phage SEGD1</name>
    <dbReference type="NCBI Taxonomy" id="1805456"/>
    <lineage>
        <taxon>Viruses</taxon>
        <taxon>Duplodnaviria</taxon>
        <taxon>Heunggongvirae</taxon>
        <taxon>Uroviricota</taxon>
        <taxon>Caudoviricetes</taxon>
        <taxon>Chimalliviridae</taxon>
        <taxon>Seoulvirus</taxon>
        <taxon>Seoulvirus SPN3US</taxon>
    </lineage>
</organism>
<gene>
    <name evidence="1" type="ORF">SEGD1_149</name>
</gene>
<dbReference type="InterPro" id="IPR013783">
    <property type="entry name" value="Ig-like_fold"/>
</dbReference>
<evidence type="ECO:0000313" key="2">
    <source>
        <dbReference type="Proteomes" id="UP000223976"/>
    </source>
</evidence>
<name>A0A142IIK8_9CAUD</name>